<keyword evidence="13" id="KW-1185">Reference proteome</keyword>
<evidence type="ECO:0000256" key="10">
    <source>
        <dbReference type="SAM" id="MobiDB-lite"/>
    </source>
</evidence>
<evidence type="ECO:0000256" key="7">
    <source>
        <dbReference type="ARBA" id="ARBA00022912"/>
    </source>
</evidence>
<dbReference type="PROSITE" id="PS51746">
    <property type="entry name" value="PPM_2"/>
    <property type="match status" value="1"/>
</dbReference>
<comment type="caution">
    <text evidence="12">The sequence shown here is derived from an EMBL/GenBank/DDBJ whole genome shotgun (WGS) entry which is preliminary data.</text>
</comment>
<dbReference type="SMART" id="SM00332">
    <property type="entry name" value="PP2Cc"/>
    <property type="match status" value="1"/>
</dbReference>
<dbReference type="GO" id="GO:0004722">
    <property type="term" value="F:protein serine/threonine phosphatase activity"/>
    <property type="evidence" value="ECO:0007669"/>
    <property type="project" value="UniProtKB-EC"/>
</dbReference>
<evidence type="ECO:0000256" key="3">
    <source>
        <dbReference type="ARBA" id="ARBA00013081"/>
    </source>
</evidence>
<evidence type="ECO:0000256" key="6">
    <source>
        <dbReference type="ARBA" id="ARBA00022842"/>
    </source>
</evidence>
<evidence type="ECO:0000313" key="13">
    <source>
        <dbReference type="Proteomes" id="UP000077202"/>
    </source>
</evidence>
<sequence>METLVTSDACRSSCNFLEDSLQCETATVAARRRRKEIRRFKLITNAGISEPSSKRFRALECNAFPLAEGDGVVLSRRPNCNLALIPSKQCADTEERTSESRQTLGCPHGRQGVRSSLSTWERTSLGISVQSSSSGEEDSGSSNSGSTSSGSSVSSDSSGTSLESTDAEAGSTVTWTLDNTGTVSLTESQLEVQAATTMLQSQETSVDRLKVSAARNFLDVEDTTMIPSSSGSVNVIDDGHCPPHGLVSVCGRRREMEDAVAAVPAFLSVPCDVTGCNCRENYGVHAPLHFFGVYDGHGGSQAAVFCADRLHHALAEEMKTVLNSGNSRMGCSQGNWDLQWRKAMSACFLRMDAEVGGVPWKVGQADSEAGSSKCSTDAIAPETVGSTAVVAVVGSSQIIVANCGDSRAVLSRGGRAIALSKDHKPEREDEMARVEAAGGRVIFWNGYRVLGVLAMSRAIGMYGFVCTLSWLVNYALHLYGLSWAVLELIVRVVKVVLGYPAMGISERVRQMSRAISLYLICDRYLKPFVIAEPEVTCTVRSEDDECLILASDGLWDVLSNELVCEIARKCLIGRRNSDLALSVRSGLDEETGESPASVAAALLTKLALARGSSDNISVVVVDLTTGSSA</sequence>
<organism evidence="12 13">
    <name type="scientific">Marchantia polymorpha subsp. ruderalis</name>
    <dbReference type="NCBI Taxonomy" id="1480154"/>
    <lineage>
        <taxon>Eukaryota</taxon>
        <taxon>Viridiplantae</taxon>
        <taxon>Streptophyta</taxon>
        <taxon>Embryophyta</taxon>
        <taxon>Marchantiophyta</taxon>
        <taxon>Marchantiopsida</taxon>
        <taxon>Marchantiidae</taxon>
        <taxon>Marchantiales</taxon>
        <taxon>Marchantiaceae</taxon>
        <taxon>Marchantia</taxon>
    </lineage>
</organism>
<proteinExistence type="inferred from homology"/>
<dbReference type="Pfam" id="PF00481">
    <property type="entry name" value="PP2C"/>
    <property type="match status" value="1"/>
</dbReference>
<protein>
    <recommendedName>
        <fullName evidence="3">protein-serine/threonine phosphatase</fullName>
        <ecNumber evidence="3">3.1.3.16</ecNumber>
    </recommendedName>
</protein>
<comment type="similarity">
    <text evidence="9">Belongs to the PP2C family.</text>
</comment>
<dbReference type="InterPro" id="IPR036457">
    <property type="entry name" value="PPM-type-like_dom_sf"/>
</dbReference>
<dbReference type="GO" id="GO:0046872">
    <property type="term" value="F:metal ion binding"/>
    <property type="evidence" value="ECO:0007669"/>
    <property type="project" value="UniProtKB-KW"/>
</dbReference>
<comment type="cofactor">
    <cofactor evidence="1">
        <name>Mn(2+)</name>
        <dbReference type="ChEBI" id="CHEBI:29035"/>
    </cofactor>
</comment>
<dbReference type="SUPFAM" id="SSF81606">
    <property type="entry name" value="PP2C-like"/>
    <property type="match status" value="1"/>
</dbReference>
<evidence type="ECO:0000256" key="9">
    <source>
        <dbReference type="RuleBase" id="RU003465"/>
    </source>
</evidence>
<dbReference type="EC" id="3.1.3.16" evidence="3"/>
<keyword evidence="4" id="KW-0479">Metal-binding</keyword>
<keyword evidence="5 9" id="KW-0378">Hydrolase</keyword>
<keyword evidence="7 9" id="KW-0904">Protein phosphatase</keyword>
<feature type="domain" description="PPM-type phosphatase" evidence="11">
    <location>
        <begin position="243"/>
        <end position="623"/>
    </location>
</feature>
<reference evidence="12" key="1">
    <citation type="submission" date="2016-03" db="EMBL/GenBank/DDBJ databases">
        <title>Mechanisms controlling the formation of the plant cell surface in tip-growing cells are functionally conserved among land plants.</title>
        <authorList>
            <person name="Honkanen S."/>
            <person name="Jones V.A."/>
            <person name="Morieri G."/>
            <person name="Champion C."/>
            <person name="Hetherington A.J."/>
            <person name="Kelly S."/>
            <person name="Saint-Marcoux D."/>
            <person name="Proust H."/>
            <person name="Prescott H."/>
            <person name="Dolan L."/>
        </authorList>
    </citation>
    <scope>NUCLEOTIDE SEQUENCE [LARGE SCALE GENOMIC DNA]</scope>
    <source>
        <tissue evidence="12">Whole gametophyte</tissue>
    </source>
</reference>
<evidence type="ECO:0000259" key="11">
    <source>
        <dbReference type="PROSITE" id="PS51746"/>
    </source>
</evidence>
<gene>
    <name evidence="12" type="ORF">AXG93_3105s1420</name>
</gene>
<evidence type="ECO:0000256" key="8">
    <source>
        <dbReference type="ARBA" id="ARBA00023211"/>
    </source>
</evidence>
<keyword evidence="6" id="KW-0460">Magnesium</keyword>
<dbReference type="AlphaFoldDB" id="A0A176WK43"/>
<evidence type="ECO:0000256" key="2">
    <source>
        <dbReference type="ARBA" id="ARBA00001946"/>
    </source>
</evidence>
<comment type="cofactor">
    <cofactor evidence="2">
        <name>Mg(2+)</name>
        <dbReference type="ChEBI" id="CHEBI:18420"/>
    </cofactor>
</comment>
<evidence type="ECO:0000256" key="5">
    <source>
        <dbReference type="ARBA" id="ARBA00022801"/>
    </source>
</evidence>
<feature type="region of interest" description="Disordered" evidence="10">
    <location>
        <begin position="91"/>
        <end position="173"/>
    </location>
</feature>
<dbReference type="Gene3D" id="3.60.40.10">
    <property type="entry name" value="PPM-type phosphatase domain"/>
    <property type="match status" value="1"/>
</dbReference>
<dbReference type="InterPro" id="IPR015655">
    <property type="entry name" value="PP2C"/>
</dbReference>
<feature type="compositionally biased region" description="Polar residues" evidence="10">
    <location>
        <begin position="113"/>
        <end position="122"/>
    </location>
</feature>
<evidence type="ECO:0000256" key="1">
    <source>
        <dbReference type="ARBA" id="ARBA00001936"/>
    </source>
</evidence>
<accession>A0A176WK43</accession>
<keyword evidence="8" id="KW-0464">Manganese</keyword>
<dbReference type="InterPro" id="IPR001932">
    <property type="entry name" value="PPM-type_phosphatase-like_dom"/>
</dbReference>
<name>A0A176WK43_MARPO</name>
<evidence type="ECO:0000313" key="12">
    <source>
        <dbReference type="EMBL" id="OAE33234.1"/>
    </source>
</evidence>
<dbReference type="Proteomes" id="UP000077202">
    <property type="component" value="Unassembled WGS sequence"/>
</dbReference>
<dbReference type="CDD" id="cd00143">
    <property type="entry name" value="PP2Cc"/>
    <property type="match status" value="1"/>
</dbReference>
<evidence type="ECO:0000256" key="4">
    <source>
        <dbReference type="ARBA" id="ARBA00022723"/>
    </source>
</evidence>
<dbReference type="InterPro" id="IPR000222">
    <property type="entry name" value="PP2C_BS"/>
</dbReference>
<dbReference type="EMBL" id="LVLJ01000678">
    <property type="protein sequence ID" value="OAE33234.1"/>
    <property type="molecule type" value="Genomic_DNA"/>
</dbReference>
<dbReference type="PANTHER" id="PTHR47992">
    <property type="entry name" value="PROTEIN PHOSPHATASE"/>
    <property type="match status" value="1"/>
</dbReference>
<dbReference type="PROSITE" id="PS01032">
    <property type="entry name" value="PPM_1"/>
    <property type="match status" value="1"/>
</dbReference>
<feature type="compositionally biased region" description="Low complexity" evidence="10">
    <location>
        <begin position="124"/>
        <end position="164"/>
    </location>
</feature>